<name>A0A7X6L9C7_9NOCA</name>
<reference evidence="2 3" key="1">
    <citation type="submission" date="2020-04" db="EMBL/GenBank/DDBJ databases">
        <title>MicrobeNet Type strains.</title>
        <authorList>
            <person name="Nicholson A.C."/>
        </authorList>
    </citation>
    <scope>NUCLEOTIDE SEQUENCE [LARGE SCALE GENOMIC DNA]</scope>
    <source>
        <strain evidence="2 3">DSM 44956</strain>
    </source>
</reference>
<dbReference type="Proteomes" id="UP000540698">
    <property type="component" value="Unassembled WGS sequence"/>
</dbReference>
<keyword evidence="3" id="KW-1185">Reference proteome</keyword>
<evidence type="ECO:0000313" key="3">
    <source>
        <dbReference type="Proteomes" id="UP000540698"/>
    </source>
</evidence>
<dbReference type="AlphaFoldDB" id="A0A7X6L9C7"/>
<keyword evidence="2" id="KW-0489">Methyltransferase</keyword>
<accession>A0A7X6L9C7</accession>
<sequence length="343" mass="37637">MDLFGLRAMLAALEPALSGSEVRSVDDIATRMRFAPRHRWLLRQWLQALATHGSLEGDVDRGYRYARPVQAPARPSLVEVCADLGYPHPLATFLKASDDHLTELAQDSMRVQELLFPNGDMTTAEAAYRDNLSSRYLNLAAGRAVADLADGLRGDRSPVRVLELGAGIGGTTDDVTAALSGLPVEYHFTDVSAFFLEAAKRRFADYPWMRYGIVDMNADLGDQPRYDIVIAANVLHNAHDIAVTLGQLRDLLNPGGAVVIIETCHAHCEQLTSVHFLMSPREDQPHAGLTDVRAGTDRIFLTEAEWRDQLVAAGLAPELVLPEADHPVAQLDQRVFLAVRGRG</sequence>
<protein>
    <submittedName>
        <fullName evidence="2">Class I SAM-dependent methyltransferase</fullName>
    </submittedName>
</protein>
<feature type="domain" description="Methyltransferase type 12" evidence="1">
    <location>
        <begin position="162"/>
        <end position="257"/>
    </location>
</feature>
<organism evidence="2 3">
    <name type="scientific">Nocardia gamkensis</name>
    <dbReference type="NCBI Taxonomy" id="352869"/>
    <lineage>
        <taxon>Bacteria</taxon>
        <taxon>Bacillati</taxon>
        <taxon>Actinomycetota</taxon>
        <taxon>Actinomycetes</taxon>
        <taxon>Mycobacteriales</taxon>
        <taxon>Nocardiaceae</taxon>
        <taxon>Nocardia</taxon>
    </lineage>
</organism>
<dbReference type="InterPro" id="IPR013217">
    <property type="entry name" value="Methyltransf_12"/>
</dbReference>
<dbReference type="EMBL" id="JAAXOS010000016">
    <property type="protein sequence ID" value="NKY30163.1"/>
    <property type="molecule type" value="Genomic_DNA"/>
</dbReference>
<evidence type="ECO:0000313" key="2">
    <source>
        <dbReference type="EMBL" id="NKY30163.1"/>
    </source>
</evidence>
<dbReference type="SUPFAM" id="SSF53335">
    <property type="entry name" value="S-adenosyl-L-methionine-dependent methyltransferases"/>
    <property type="match status" value="1"/>
</dbReference>
<keyword evidence="2" id="KW-0808">Transferase</keyword>
<comment type="caution">
    <text evidence="2">The sequence shown here is derived from an EMBL/GenBank/DDBJ whole genome shotgun (WGS) entry which is preliminary data.</text>
</comment>
<dbReference type="RefSeq" id="WP_157114093.1">
    <property type="nucleotide sequence ID" value="NZ_LWUB01000023.1"/>
</dbReference>
<dbReference type="GO" id="GO:0032259">
    <property type="term" value="P:methylation"/>
    <property type="evidence" value="ECO:0007669"/>
    <property type="project" value="UniProtKB-KW"/>
</dbReference>
<dbReference type="InterPro" id="IPR029063">
    <property type="entry name" value="SAM-dependent_MTases_sf"/>
</dbReference>
<dbReference type="CDD" id="cd02440">
    <property type="entry name" value="AdoMet_MTases"/>
    <property type="match status" value="1"/>
</dbReference>
<dbReference type="Pfam" id="PF08242">
    <property type="entry name" value="Methyltransf_12"/>
    <property type="match status" value="1"/>
</dbReference>
<dbReference type="GO" id="GO:0008168">
    <property type="term" value="F:methyltransferase activity"/>
    <property type="evidence" value="ECO:0007669"/>
    <property type="project" value="UniProtKB-KW"/>
</dbReference>
<proteinExistence type="predicted"/>
<gene>
    <name evidence="2" type="ORF">HGB38_28705</name>
</gene>
<dbReference type="Gene3D" id="3.40.50.150">
    <property type="entry name" value="Vaccinia Virus protein VP39"/>
    <property type="match status" value="1"/>
</dbReference>
<evidence type="ECO:0000259" key="1">
    <source>
        <dbReference type="Pfam" id="PF08242"/>
    </source>
</evidence>